<organism evidence="4 5">
    <name type="scientific">Fulvimonas yonginensis</name>
    <dbReference type="NCBI Taxonomy" id="1495200"/>
    <lineage>
        <taxon>Bacteria</taxon>
        <taxon>Pseudomonadati</taxon>
        <taxon>Pseudomonadota</taxon>
        <taxon>Gammaproteobacteria</taxon>
        <taxon>Lysobacterales</taxon>
        <taxon>Rhodanobacteraceae</taxon>
        <taxon>Fulvimonas</taxon>
    </lineage>
</organism>
<feature type="transmembrane region" description="Helical" evidence="3">
    <location>
        <begin position="184"/>
        <end position="203"/>
    </location>
</feature>
<dbReference type="RefSeq" id="WP_336806754.1">
    <property type="nucleotide sequence ID" value="NZ_JBBBNY010000002.1"/>
</dbReference>
<dbReference type="Gene3D" id="1.25.40.10">
    <property type="entry name" value="Tetratricopeptide repeat domain"/>
    <property type="match status" value="1"/>
</dbReference>
<dbReference type="InterPro" id="IPR052346">
    <property type="entry name" value="O-mannosyl-transferase_TMTC"/>
</dbReference>
<feature type="transmembrane region" description="Helical" evidence="3">
    <location>
        <begin position="322"/>
        <end position="339"/>
    </location>
</feature>
<gene>
    <name evidence="4" type="ORF">WAT24_05170</name>
</gene>
<dbReference type="InterPro" id="IPR011990">
    <property type="entry name" value="TPR-like_helical_dom_sf"/>
</dbReference>
<evidence type="ECO:0000256" key="1">
    <source>
        <dbReference type="ARBA" id="ARBA00022737"/>
    </source>
</evidence>
<evidence type="ECO:0000256" key="2">
    <source>
        <dbReference type="ARBA" id="ARBA00022803"/>
    </source>
</evidence>
<comment type="caution">
    <text evidence="4">The sequence shown here is derived from an EMBL/GenBank/DDBJ whole genome shotgun (WGS) entry which is preliminary data.</text>
</comment>
<dbReference type="PANTHER" id="PTHR44227">
    <property type="match status" value="1"/>
</dbReference>
<feature type="transmembrane region" description="Helical" evidence="3">
    <location>
        <begin position="157"/>
        <end position="172"/>
    </location>
</feature>
<feature type="transmembrane region" description="Helical" evidence="3">
    <location>
        <begin position="238"/>
        <end position="259"/>
    </location>
</feature>
<keyword evidence="2" id="KW-0802">TPR repeat</keyword>
<dbReference type="EMBL" id="JBBBNY010000002">
    <property type="protein sequence ID" value="MEI7036147.1"/>
    <property type="molecule type" value="Genomic_DNA"/>
</dbReference>
<proteinExistence type="predicted"/>
<protein>
    <submittedName>
        <fullName evidence="4">Tetratricopeptide repeat protein</fullName>
    </submittedName>
</protein>
<name>A0ABU8JAP6_9GAMM</name>
<dbReference type="PANTHER" id="PTHR44227:SF3">
    <property type="entry name" value="PROTEIN O-MANNOSYL-TRANSFERASE TMTC4"/>
    <property type="match status" value="1"/>
</dbReference>
<feature type="transmembrane region" description="Helical" evidence="3">
    <location>
        <begin position="346"/>
        <end position="369"/>
    </location>
</feature>
<evidence type="ECO:0000313" key="4">
    <source>
        <dbReference type="EMBL" id="MEI7036147.1"/>
    </source>
</evidence>
<keyword evidence="3" id="KW-0472">Membrane</keyword>
<evidence type="ECO:0000256" key="3">
    <source>
        <dbReference type="SAM" id="Phobius"/>
    </source>
</evidence>
<reference evidence="4 5" key="1">
    <citation type="journal article" date="2014" name="Int. J. Syst. Evol. Microbiol.">
        <title>Fulvimonas yonginensis sp. nov., isolated from greenhouse soil, and emended description of the genus Fulvimonas.</title>
        <authorList>
            <person name="Ahn J.H."/>
            <person name="Kim S.J."/>
            <person name="Weon H.Y."/>
            <person name="Hong S.B."/>
            <person name="Seok S.J."/>
            <person name="Kwon S.W."/>
        </authorList>
    </citation>
    <scope>NUCLEOTIDE SEQUENCE [LARGE SCALE GENOMIC DNA]</scope>
    <source>
        <strain evidence="4 5">KACC 16952</strain>
    </source>
</reference>
<evidence type="ECO:0000313" key="5">
    <source>
        <dbReference type="Proteomes" id="UP001381174"/>
    </source>
</evidence>
<keyword evidence="5" id="KW-1185">Reference proteome</keyword>
<feature type="transmembrane region" description="Helical" evidence="3">
    <location>
        <begin position="131"/>
        <end position="151"/>
    </location>
</feature>
<keyword evidence="1" id="KW-0677">Repeat</keyword>
<dbReference type="SUPFAM" id="SSF48452">
    <property type="entry name" value="TPR-like"/>
    <property type="match status" value="1"/>
</dbReference>
<keyword evidence="3" id="KW-0812">Transmembrane</keyword>
<keyword evidence="3" id="KW-1133">Transmembrane helix</keyword>
<accession>A0ABU8JAP6</accession>
<feature type="transmembrane region" description="Helical" evidence="3">
    <location>
        <begin position="6"/>
        <end position="24"/>
    </location>
</feature>
<dbReference type="Proteomes" id="UP001381174">
    <property type="component" value="Unassembled WGS sequence"/>
</dbReference>
<sequence>MSRPVFVIWAAFGLLAALAVWVYAPGLHGSFLFDDFANLPSLGATGPVQDLPTFWRYVTSGSADPLGRPLSLLSFLLDARDWPADPFPFKRTNLCLHIVNGLLLWQLLRGLGLLIHPEDVSPPGRTRVERAALLAAGMWLLHPLFVSTTLYVVQREAMLPTLFTLTGLLLWLKGRIAFASGRPGWGVAWLMVGLVGCTGLATLSKANGLLLPALALAIEVTLPRRAHERLEPWKCAAYKTAMTVLAVIPASVIGVYLLYQGWHGVVHGISAIRAWSLGQRLMTEPRVLLDYLDLLWLPRPFTPGLFNDHIQASVSLWSPSSTLPALLAIATLIIGALMLRRRLPAVAAAILFYFVGQSIESSSIALELYYEHRNYLPALLMFWPLALWLSDVPQVHAQAAFGRQPDPRHWRLKSGLALVLLIGLAAMTHARASLWGNTHEQALLWAELNPASPRAQVNAAQAEMNAGHAELAVRRLVPALRRAPDESQLALNLLAARCQLGNLDPATLESAAGALRTTRDTGTLLVSWFQRAINQTELSPCPQLDLDAVERLLLAALANPRLTDQPGRRQDLYYLQGYIALARRQPDLALAYFDRALDQQVRVTAAFQQAALLGSAGYPGHALAHLDHYQAKRDLEAQPVLGMPRIHAWVLARQAYWEKELARLRNTLLADQRNQNSPAR</sequence>